<accession>A0A3M0IY09</accession>
<gene>
    <name evidence="1" type="ORF">DUI87_30182</name>
</gene>
<evidence type="ECO:0000313" key="2">
    <source>
        <dbReference type="Proteomes" id="UP000269221"/>
    </source>
</evidence>
<protein>
    <submittedName>
        <fullName evidence="1">Uncharacterized protein</fullName>
    </submittedName>
</protein>
<reference evidence="1 2" key="1">
    <citation type="submission" date="2018-07" db="EMBL/GenBank/DDBJ databases">
        <title>A high quality draft genome assembly of the barn swallow (H. rustica rustica).</title>
        <authorList>
            <person name="Formenti G."/>
            <person name="Chiara M."/>
            <person name="Poveda L."/>
            <person name="Francoijs K.-J."/>
            <person name="Bonisoli-Alquati A."/>
            <person name="Canova L."/>
            <person name="Gianfranceschi L."/>
            <person name="Horner D.S."/>
            <person name="Saino N."/>
        </authorList>
    </citation>
    <scope>NUCLEOTIDE SEQUENCE [LARGE SCALE GENOMIC DNA]</scope>
    <source>
        <strain evidence="1">Chelidonia</strain>
        <tissue evidence="1">Blood</tissue>
    </source>
</reference>
<comment type="caution">
    <text evidence="1">The sequence shown here is derived from an EMBL/GenBank/DDBJ whole genome shotgun (WGS) entry which is preliminary data.</text>
</comment>
<dbReference type="PROSITE" id="PS51257">
    <property type="entry name" value="PROKAR_LIPOPROTEIN"/>
    <property type="match status" value="1"/>
</dbReference>
<evidence type="ECO:0000313" key="1">
    <source>
        <dbReference type="EMBL" id="RMB93485.1"/>
    </source>
</evidence>
<organism evidence="1 2">
    <name type="scientific">Hirundo rustica rustica</name>
    <dbReference type="NCBI Taxonomy" id="333673"/>
    <lineage>
        <taxon>Eukaryota</taxon>
        <taxon>Metazoa</taxon>
        <taxon>Chordata</taxon>
        <taxon>Craniata</taxon>
        <taxon>Vertebrata</taxon>
        <taxon>Euteleostomi</taxon>
        <taxon>Archelosauria</taxon>
        <taxon>Archosauria</taxon>
        <taxon>Dinosauria</taxon>
        <taxon>Saurischia</taxon>
        <taxon>Theropoda</taxon>
        <taxon>Coelurosauria</taxon>
        <taxon>Aves</taxon>
        <taxon>Neognathae</taxon>
        <taxon>Neoaves</taxon>
        <taxon>Telluraves</taxon>
        <taxon>Australaves</taxon>
        <taxon>Passeriformes</taxon>
        <taxon>Sylvioidea</taxon>
        <taxon>Hirundinidae</taxon>
        <taxon>Hirundo</taxon>
    </lineage>
</organism>
<dbReference type="EMBL" id="QRBI01000209">
    <property type="protein sequence ID" value="RMB93485.1"/>
    <property type="molecule type" value="Genomic_DNA"/>
</dbReference>
<sequence>MKDKGKAVLPLSVAGASCRLPKRPAKAAGLAGKAATESRNVQGCCWRLLQTLGYPGKERWEKADLSEEEGRTKDLDFQPLKSPGDCFLPKLAKEHMELSEYNLRHEQPRQEWLELSAGGQVEMMFSEMDAKTAGKIPREMKMDRLHVIWIWKQTGREFEANITSWRAVEKKYTDCIPDFDRNLKKPRNSCGSRK</sequence>
<name>A0A3M0IY09_HIRRU</name>
<keyword evidence="2" id="KW-1185">Reference proteome</keyword>
<dbReference type="AlphaFoldDB" id="A0A3M0IY09"/>
<dbReference type="Proteomes" id="UP000269221">
    <property type="component" value="Unassembled WGS sequence"/>
</dbReference>
<proteinExistence type="predicted"/>